<evidence type="ECO:0000256" key="5">
    <source>
        <dbReference type="ARBA" id="ARBA00022989"/>
    </source>
</evidence>
<keyword evidence="4 7" id="KW-0106">Calcium</keyword>
<accession>A0A9P0DW04</accession>
<name>A0A9P0DW04_NEZVI</name>
<evidence type="ECO:0000256" key="7">
    <source>
        <dbReference type="PROSITE-ProRule" id="PRU00043"/>
    </source>
</evidence>
<dbReference type="PROSITE" id="PS50268">
    <property type="entry name" value="CADHERIN_2"/>
    <property type="match status" value="1"/>
</dbReference>
<comment type="subcellular location">
    <subcellularLocation>
        <location evidence="1">Membrane</location>
    </subcellularLocation>
</comment>
<dbReference type="PROSITE" id="PS00232">
    <property type="entry name" value="CADHERIN_1"/>
    <property type="match status" value="1"/>
</dbReference>
<dbReference type="SUPFAM" id="SSF49313">
    <property type="entry name" value="Cadherin-like"/>
    <property type="match status" value="2"/>
</dbReference>
<keyword evidence="5" id="KW-1133">Transmembrane helix</keyword>
<sequence>MECSQARTAQERGEVMSRAAWAVAVAALVALADPGAARRSVTVLPEDARPGFTVRRLRPALSHLSYSLVSTPVAQYFAVLEDGIVMTTADLAPLLNLPVNLGVLEETPNTTSTHSLHMYVLERRDMLRFSDSVIEGAKIKENAPPGTRVSLPPIKLEGKGTGGPIKYTIISGDHGAFEILKNETLGLVTTRPLDREHRPSYRLGLQASDARGIDRANVKLFVEVEDVNDNSPQFDDKVYRFSLGKINGTEWQRFAKLGKVHATDADGDKVAYRLATHTSMAIIVPQTGEILLTGDPALNTEYQLTVIAHDLRVPSRESKPSRVFLEFNEEEENSIHRIEKRRVTRAVRPTKRIEFTESDGEQEGKIVFQLEKETERETFKIRDENPWVAVEPNGAVRVKKKWDYEELGPEKTIDFWVTITNAGVGGGLEQDVPFSGSRRMECGYETDTTRLNDSS</sequence>
<dbReference type="InterPro" id="IPR020894">
    <property type="entry name" value="Cadherin_CS"/>
</dbReference>
<keyword evidence="6" id="KW-0472">Membrane</keyword>
<organism evidence="9 10">
    <name type="scientific">Nezara viridula</name>
    <name type="common">Southern green stink bug</name>
    <name type="synonym">Cimex viridulus</name>
    <dbReference type="NCBI Taxonomy" id="85310"/>
    <lineage>
        <taxon>Eukaryota</taxon>
        <taxon>Metazoa</taxon>
        <taxon>Ecdysozoa</taxon>
        <taxon>Arthropoda</taxon>
        <taxon>Hexapoda</taxon>
        <taxon>Insecta</taxon>
        <taxon>Pterygota</taxon>
        <taxon>Neoptera</taxon>
        <taxon>Paraneoptera</taxon>
        <taxon>Hemiptera</taxon>
        <taxon>Heteroptera</taxon>
        <taxon>Panheteroptera</taxon>
        <taxon>Pentatomomorpha</taxon>
        <taxon>Pentatomoidea</taxon>
        <taxon>Pentatomidae</taxon>
        <taxon>Pentatominae</taxon>
        <taxon>Nezara</taxon>
    </lineage>
</organism>
<keyword evidence="3" id="KW-0677">Repeat</keyword>
<evidence type="ECO:0000256" key="6">
    <source>
        <dbReference type="ARBA" id="ARBA00023136"/>
    </source>
</evidence>
<proteinExistence type="predicted"/>
<dbReference type="AlphaFoldDB" id="A0A9P0DW04"/>
<dbReference type="FunFam" id="2.60.40.60:FF:000222">
    <property type="entry name" value="neural-cadherin isoform X3"/>
    <property type="match status" value="1"/>
</dbReference>
<dbReference type="SMART" id="SM00112">
    <property type="entry name" value="CA"/>
    <property type="match status" value="2"/>
</dbReference>
<dbReference type="InterPro" id="IPR002126">
    <property type="entry name" value="Cadherin-like_dom"/>
</dbReference>
<dbReference type="GO" id="GO:0005886">
    <property type="term" value="C:plasma membrane"/>
    <property type="evidence" value="ECO:0007669"/>
    <property type="project" value="UniProtKB-SubCell"/>
</dbReference>
<dbReference type="GO" id="GO:0007156">
    <property type="term" value="P:homophilic cell adhesion via plasma membrane adhesion molecules"/>
    <property type="evidence" value="ECO:0007669"/>
    <property type="project" value="InterPro"/>
</dbReference>
<protein>
    <recommendedName>
        <fullName evidence="8">Cadherin domain-containing protein</fullName>
    </recommendedName>
</protein>
<dbReference type="InterPro" id="IPR015919">
    <property type="entry name" value="Cadherin-like_sf"/>
</dbReference>
<feature type="domain" description="Cadherin" evidence="8">
    <location>
        <begin position="131"/>
        <end position="234"/>
    </location>
</feature>
<evidence type="ECO:0000256" key="1">
    <source>
        <dbReference type="ARBA" id="ARBA00004370"/>
    </source>
</evidence>
<keyword evidence="10" id="KW-1185">Reference proteome</keyword>
<evidence type="ECO:0000256" key="2">
    <source>
        <dbReference type="ARBA" id="ARBA00022692"/>
    </source>
</evidence>
<dbReference type="Gene3D" id="2.60.40.60">
    <property type="entry name" value="Cadherins"/>
    <property type="match status" value="3"/>
</dbReference>
<evidence type="ECO:0000313" key="10">
    <source>
        <dbReference type="Proteomes" id="UP001152798"/>
    </source>
</evidence>
<dbReference type="CDD" id="cd11304">
    <property type="entry name" value="Cadherin_repeat"/>
    <property type="match status" value="2"/>
</dbReference>
<dbReference type="Proteomes" id="UP001152798">
    <property type="component" value="Chromosome 1"/>
</dbReference>
<dbReference type="PANTHER" id="PTHR24026:SF126">
    <property type="entry name" value="PROTOCADHERIN FAT 4"/>
    <property type="match status" value="1"/>
</dbReference>
<dbReference type="EMBL" id="OV725077">
    <property type="protein sequence ID" value="CAH1388974.1"/>
    <property type="molecule type" value="Genomic_DNA"/>
</dbReference>
<evidence type="ECO:0000256" key="3">
    <source>
        <dbReference type="ARBA" id="ARBA00022737"/>
    </source>
</evidence>
<keyword evidence="2" id="KW-0812">Transmembrane</keyword>
<evidence type="ECO:0000256" key="4">
    <source>
        <dbReference type="ARBA" id="ARBA00022837"/>
    </source>
</evidence>
<evidence type="ECO:0000313" key="9">
    <source>
        <dbReference type="EMBL" id="CAH1388974.1"/>
    </source>
</evidence>
<gene>
    <name evidence="9" type="ORF">NEZAVI_LOCUS466</name>
</gene>
<evidence type="ECO:0000259" key="8">
    <source>
        <dbReference type="PROSITE" id="PS50268"/>
    </source>
</evidence>
<dbReference type="PRINTS" id="PR00205">
    <property type="entry name" value="CADHERIN"/>
</dbReference>
<reference evidence="9" key="1">
    <citation type="submission" date="2022-01" db="EMBL/GenBank/DDBJ databases">
        <authorList>
            <person name="King R."/>
        </authorList>
    </citation>
    <scope>NUCLEOTIDE SEQUENCE</scope>
</reference>
<dbReference type="GO" id="GO:0005509">
    <property type="term" value="F:calcium ion binding"/>
    <property type="evidence" value="ECO:0007669"/>
    <property type="project" value="UniProtKB-UniRule"/>
</dbReference>
<dbReference type="PANTHER" id="PTHR24026">
    <property type="entry name" value="FAT ATYPICAL CADHERIN-RELATED"/>
    <property type="match status" value="1"/>
</dbReference>
<dbReference type="OrthoDB" id="6252479at2759"/>
<dbReference type="Pfam" id="PF00028">
    <property type="entry name" value="Cadherin"/>
    <property type="match status" value="1"/>
</dbReference>